<feature type="chain" id="PRO_5045831089" description="Lysozyme" evidence="6">
    <location>
        <begin position="33"/>
        <end position="817"/>
    </location>
</feature>
<dbReference type="EMBL" id="BMKU01000008">
    <property type="protein sequence ID" value="GGH01952.1"/>
    <property type="molecule type" value="Genomic_DNA"/>
</dbReference>
<dbReference type="InterPro" id="IPR008270">
    <property type="entry name" value="Glyco_hydro_25_AS"/>
</dbReference>
<dbReference type="Pfam" id="PF01183">
    <property type="entry name" value="Glyco_hydro_25"/>
    <property type="match status" value="1"/>
</dbReference>
<keyword evidence="8" id="KW-1185">Reference proteome</keyword>
<feature type="signal peptide" evidence="6">
    <location>
        <begin position="1"/>
        <end position="32"/>
    </location>
</feature>
<feature type="compositionally biased region" description="Low complexity" evidence="5">
    <location>
        <begin position="71"/>
        <end position="80"/>
    </location>
</feature>
<dbReference type="InterPro" id="IPR006311">
    <property type="entry name" value="TAT_signal"/>
</dbReference>
<dbReference type="InterPro" id="IPR018077">
    <property type="entry name" value="Glyco_hydro_fam25_subgr"/>
</dbReference>
<dbReference type="SMART" id="SM00641">
    <property type="entry name" value="Glyco_25"/>
    <property type="match status" value="1"/>
</dbReference>
<comment type="caution">
    <text evidence="7">The sequence shown here is derived from an EMBL/GenBank/DDBJ whole genome shotgun (WGS) entry which is preliminary data.</text>
</comment>
<dbReference type="CDD" id="cd06412">
    <property type="entry name" value="GH25_CH-type"/>
    <property type="match status" value="1"/>
</dbReference>
<dbReference type="InterPro" id="IPR002053">
    <property type="entry name" value="Glyco_hydro_25"/>
</dbReference>
<dbReference type="EC" id="3.2.1.17" evidence="4"/>
<dbReference type="PANTHER" id="PTHR34135:SF2">
    <property type="entry name" value="LYSOZYME"/>
    <property type="match status" value="1"/>
</dbReference>
<evidence type="ECO:0000256" key="6">
    <source>
        <dbReference type="SAM" id="SignalP"/>
    </source>
</evidence>
<evidence type="ECO:0000256" key="4">
    <source>
        <dbReference type="RuleBase" id="RU361176"/>
    </source>
</evidence>
<evidence type="ECO:0000256" key="2">
    <source>
        <dbReference type="ARBA" id="ARBA00022801"/>
    </source>
</evidence>
<dbReference type="PANTHER" id="PTHR34135">
    <property type="entry name" value="LYSOZYME"/>
    <property type="match status" value="1"/>
</dbReference>
<reference evidence="8" key="1">
    <citation type="journal article" date="2019" name="Int. J. Syst. Evol. Microbiol.">
        <title>The Global Catalogue of Microorganisms (GCM) 10K type strain sequencing project: providing services to taxonomists for standard genome sequencing and annotation.</title>
        <authorList>
            <consortium name="The Broad Institute Genomics Platform"/>
            <consortium name="The Broad Institute Genome Sequencing Center for Infectious Disease"/>
            <person name="Wu L."/>
            <person name="Ma J."/>
        </authorList>
    </citation>
    <scope>NUCLEOTIDE SEQUENCE [LARGE SCALE GENOMIC DNA]</scope>
    <source>
        <strain evidence="8">CGMCC 1.1927</strain>
    </source>
</reference>
<feature type="compositionally biased region" description="Pro residues" evidence="5">
    <location>
        <begin position="61"/>
        <end position="70"/>
    </location>
</feature>
<evidence type="ECO:0000313" key="8">
    <source>
        <dbReference type="Proteomes" id="UP000596938"/>
    </source>
</evidence>
<organism evidence="7 8">
    <name type="scientific">Pseudarthrobacter polychromogenes</name>
    <dbReference type="NCBI Taxonomy" id="1676"/>
    <lineage>
        <taxon>Bacteria</taxon>
        <taxon>Bacillati</taxon>
        <taxon>Actinomycetota</taxon>
        <taxon>Actinomycetes</taxon>
        <taxon>Micrococcales</taxon>
        <taxon>Micrococcaceae</taxon>
        <taxon>Pseudarthrobacter</taxon>
    </lineage>
</organism>
<feature type="compositionally biased region" description="Polar residues" evidence="5">
    <location>
        <begin position="107"/>
        <end position="126"/>
    </location>
</feature>
<evidence type="ECO:0000256" key="3">
    <source>
        <dbReference type="ARBA" id="ARBA00023295"/>
    </source>
</evidence>
<evidence type="ECO:0000256" key="1">
    <source>
        <dbReference type="ARBA" id="ARBA00010646"/>
    </source>
</evidence>
<comment type="similarity">
    <text evidence="1 4">Belongs to the glycosyl hydrolase 25 family.</text>
</comment>
<name>A0ABQ1XSW3_9MICC</name>
<evidence type="ECO:0000313" key="7">
    <source>
        <dbReference type="EMBL" id="GGH01952.1"/>
    </source>
</evidence>
<gene>
    <name evidence="7" type="ORF">GCM10011577_27200</name>
</gene>
<keyword evidence="2 4" id="KW-0378">Hydrolase</keyword>
<keyword evidence="3 4" id="KW-0326">Glycosidase</keyword>
<proteinExistence type="inferred from homology"/>
<evidence type="ECO:0000256" key="5">
    <source>
        <dbReference type="SAM" id="MobiDB-lite"/>
    </source>
</evidence>
<sequence>MKRNLSQSRRPVMKSLGIALLTASLVAGPGLAGIASAAEPAPTPTTSSPTRESSPAVAPSPTVPSAPPSPEETAPADAPSVEPSAEPTQSMAEAVGVGGAEMGQRSARVTASAPSNSFKRLSTESLSSEGTWMPTFGVQGLDVSGHQPTVDWQQQWNMGSRFAYVKATEGNYYKNPSYSSQYQGSRNVGMIRGAYHFAIPNWSSGADQARYFVQNGGGWSSDGYTMPPVLDFEFNPYEGRTINGFYFGNTCYNMSPSQLTSWVRDFGNTMQTMTGRLPVIYTNTSWWNQCLGNPAGFGDYPLWVAAYPNSPTNNAGPVPTASWSTYSMWQYSSTGPFAGDSNVWNGDYASLQRFAGVRMPVGNFDDLAVSRDGSNVSLRVRGWSVDLANSPAANEAHIYVTGPDGRTTGYPWKANAYRPDVDKSFGYGSSHGFDGSIGIATSGTYRVCAHSIGAFGNTALGCKSIAASGVEAPIGSFDNIGQVRTAQNVSLHLKGWAIDLANPAASTYADTYVTGPDGATTGFRMAANISRPDVNQVTGLGSSHGFDYQVPLKMAGTYKACVYAIGQNSNVLLSCKTLTVAPSPPPMGSYDALTLKQTPNAASLQLTGWALDPTLPASSSSVSVYLVSKDGSGGVNPGTVFSANLKRPDVNVALATVGDHGFQASIGISAAGSYTACAQALGAAPLSTGPTLLGCRDITVNSTPPTMGHLDSAAVQVSNGQASLVSQGWTLDPSFPGSSIPVHVYVKYPDGSTRGYPFTASGSRPDVNSSLQTIGNHGFVTAVPISARGQYTVCAYGVAVSVFSTNNSQLGCRSLTY</sequence>
<feature type="region of interest" description="Disordered" evidence="5">
    <location>
        <begin position="34"/>
        <end position="126"/>
    </location>
</feature>
<accession>A0ABQ1XSW3</accession>
<protein>
    <recommendedName>
        <fullName evidence="4">Lysozyme</fullName>
        <ecNumber evidence="4">3.2.1.17</ecNumber>
    </recommendedName>
</protein>
<dbReference type="SUPFAM" id="SSF51445">
    <property type="entry name" value="(Trans)glycosidases"/>
    <property type="match status" value="1"/>
</dbReference>
<comment type="catalytic activity">
    <reaction evidence="4">
        <text>Hydrolysis of (1-&gt;4)-beta-linkages between N-acetylmuramic acid and N-acetyl-D-glucosamine residues in a peptidoglycan and between N-acetyl-D-glucosamine residues in chitodextrins.</text>
        <dbReference type="EC" id="3.2.1.17"/>
    </reaction>
</comment>
<dbReference type="PROSITE" id="PS51318">
    <property type="entry name" value="TAT"/>
    <property type="match status" value="1"/>
</dbReference>
<dbReference type="PROSITE" id="PS51904">
    <property type="entry name" value="GLYCOSYL_HYDROL_F25_2"/>
    <property type="match status" value="1"/>
</dbReference>
<dbReference type="Proteomes" id="UP000596938">
    <property type="component" value="Unassembled WGS sequence"/>
</dbReference>
<dbReference type="InterPro" id="IPR017853">
    <property type="entry name" value="GH"/>
</dbReference>
<dbReference type="Gene3D" id="3.20.20.80">
    <property type="entry name" value="Glycosidases"/>
    <property type="match status" value="1"/>
</dbReference>
<feature type="compositionally biased region" description="Low complexity" evidence="5">
    <location>
        <begin position="35"/>
        <end position="60"/>
    </location>
</feature>
<keyword evidence="6" id="KW-0732">Signal</keyword>
<dbReference type="PROSITE" id="PS00953">
    <property type="entry name" value="GLYCOSYL_HYDROL_F25_1"/>
    <property type="match status" value="1"/>
</dbReference>